<sequence length="281" mass="30118">MGNLSLPHAFFLSLLVLSLATFFTATATTDNELNTLPYALPSSAPAAAPTHHHHHTLSPSAAPYHHHHHHNKSHSPSSAPAPAPAPTHHHNQSHSPASAPTAHHHHHHNKSHSPASAPAHSPAKSPSYPPTKAPVPAPAPHHVMPPRKLVAVEGVVYCKNCSYSGVATLTAASPLPGAKVELRCRNTKYLIKKESTTDKNGFFFLEAPNHITTYGAHKCKVFLLEKPNNSGPCSHATNLNGGISGAFLFFNKTMAPPPKPLPYSLFTVGPFAFEPSKCYKH</sequence>
<gene>
    <name evidence="4" type="primary">LOC110706919</name>
</gene>
<feature type="signal peptide" evidence="3">
    <location>
        <begin position="1"/>
        <end position="27"/>
    </location>
</feature>
<protein>
    <submittedName>
        <fullName evidence="4">Uncharacterized protein</fullName>
    </submittedName>
</protein>
<keyword evidence="1 3" id="KW-0732">Signal</keyword>
<organism evidence="4 5">
    <name type="scientific">Chenopodium quinoa</name>
    <name type="common">Quinoa</name>
    <dbReference type="NCBI Taxonomy" id="63459"/>
    <lineage>
        <taxon>Eukaryota</taxon>
        <taxon>Viridiplantae</taxon>
        <taxon>Streptophyta</taxon>
        <taxon>Embryophyta</taxon>
        <taxon>Tracheophyta</taxon>
        <taxon>Spermatophyta</taxon>
        <taxon>Magnoliopsida</taxon>
        <taxon>eudicotyledons</taxon>
        <taxon>Gunneridae</taxon>
        <taxon>Pentapetalae</taxon>
        <taxon>Caryophyllales</taxon>
        <taxon>Chenopodiaceae</taxon>
        <taxon>Chenopodioideae</taxon>
        <taxon>Atripliceae</taxon>
        <taxon>Chenopodium</taxon>
    </lineage>
</organism>
<accession>A0A803LPZ5</accession>
<feature type="compositionally biased region" description="Low complexity" evidence="2">
    <location>
        <begin position="112"/>
        <end position="126"/>
    </location>
</feature>
<dbReference type="PANTHER" id="PTHR33470">
    <property type="entry name" value="OS01G0164075 PROTEIN"/>
    <property type="match status" value="1"/>
</dbReference>
<name>A0A803LPZ5_CHEQI</name>
<evidence type="ECO:0000313" key="5">
    <source>
        <dbReference type="Proteomes" id="UP000596660"/>
    </source>
</evidence>
<dbReference type="AlphaFoldDB" id="A0A803LPZ5"/>
<reference evidence="4" key="2">
    <citation type="submission" date="2021-03" db="UniProtKB">
        <authorList>
            <consortium name="EnsemblPlants"/>
        </authorList>
    </citation>
    <scope>IDENTIFICATION</scope>
</reference>
<dbReference type="Pfam" id="PF01190">
    <property type="entry name" value="Pollen_Ole_e_1"/>
    <property type="match status" value="1"/>
</dbReference>
<feature type="compositionally biased region" description="Basic residues" evidence="2">
    <location>
        <begin position="64"/>
        <end position="73"/>
    </location>
</feature>
<keyword evidence="5" id="KW-1185">Reference proteome</keyword>
<feature type="region of interest" description="Disordered" evidence="2">
    <location>
        <begin position="44"/>
        <end position="140"/>
    </location>
</feature>
<evidence type="ECO:0000256" key="2">
    <source>
        <dbReference type="SAM" id="MobiDB-lite"/>
    </source>
</evidence>
<dbReference type="PANTHER" id="PTHR33470:SF22">
    <property type="entry name" value="POLLEN OLE E 1 ALLERGEN AND EXTENSIN FAMILY PROTEIN"/>
    <property type="match status" value="1"/>
</dbReference>
<dbReference type="EnsemblPlants" id="AUR62017024-RA">
    <property type="protein sequence ID" value="AUR62017024-RA:cds"/>
    <property type="gene ID" value="AUR62017024"/>
</dbReference>
<feature type="compositionally biased region" description="Basic residues" evidence="2">
    <location>
        <begin position="102"/>
        <end position="111"/>
    </location>
</feature>
<dbReference type="Gramene" id="AUR62017024-RA">
    <property type="protein sequence ID" value="AUR62017024-RA:cds"/>
    <property type="gene ID" value="AUR62017024"/>
</dbReference>
<feature type="chain" id="PRO_5030515032" evidence="3">
    <location>
        <begin position="28"/>
        <end position="281"/>
    </location>
</feature>
<evidence type="ECO:0000313" key="4">
    <source>
        <dbReference type="EnsemblPlants" id="AUR62017024-RA:cds"/>
    </source>
</evidence>
<dbReference type="Proteomes" id="UP000596660">
    <property type="component" value="Unplaced"/>
</dbReference>
<feature type="compositionally biased region" description="Pro residues" evidence="2">
    <location>
        <begin position="127"/>
        <end position="139"/>
    </location>
</feature>
<reference evidence="4" key="1">
    <citation type="journal article" date="2017" name="Nature">
        <title>The genome of Chenopodium quinoa.</title>
        <authorList>
            <person name="Jarvis D.E."/>
            <person name="Ho Y.S."/>
            <person name="Lightfoot D.J."/>
            <person name="Schmoeckel S.M."/>
            <person name="Li B."/>
            <person name="Borm T.J.A."/>
            <person name="Ohyanagi H."/>
            <person name="Mineta K."/>
            <person name="Michell C.T."/>
            <person name="Saber N."/>
            <person name="Kharbatia N.M."/>
            <person name="Rupper R.R."/>
            <person name="Sharp A.R."/>
            <person name="Dally N."/>
            <person name="Boughton B.A."/>
            <person name="Woo Y.H."/>
            <person name="Gao G."/>
            <person name="Schijlen E.G.W.M."/>
            <person name="Guo X."/>
            <person name="Momin A.A."/>
            <person name="Negrao S."/>
            <person name="Al-Babili S."/>
            <person name="Gehring C."/>
            <person name="Roessner U."/>
            <person name="Jung C."/>
            <person name="Murphy K."/>
            <person name="Arold S.T."/>
            <person name="Gojobori T."/>
            <person name="van der Linden C.G."/>
            <person name="van Loo E.N."/>
            <person name="Jellen E.N."/>
            <person name="Maughan P.J."/>
            <person name="Tester M."/>
        </authorList>
    </citation>
    <scope>NUCLEOTIDE SEQUENCE [LARGE SCALE GENOMIC DNA]</scope>
    <source>
        <strain evidence="4">cv. PI 614886</strain>
    </source>
</reference>
<evidence type="ECO:0000256" key="1">
    <source>
        <dbReference type="ARBA" id="ARBA00022729"/>
    </source>
</evidence>
<dbReference type="GO" id="GO:0071944">
    <property type="term" value="C:cell periphery"/>
    <property type="evidence" value="ECO:0007669"/>
    <property type="project" value="TreeGrafter"/>
</dbReference>
<proteinExistence type="predicted"/>
<dbReference type="OMA" id="AFEPNCH"/>
<evidence type="ECO:0000256" key="3">
    <source>
        <dbReference type="SAM" id="SignalP"/>
    </source>
</evidence>